<evidence type="ECO:0000313" key="3">
    <source>
        <dbReference type="Proteomes" id="UP000191612"/>
    </source>
</evidence>
<evidence type="ECO:0000313" key="2">
    <source>
        <dbReference type="EMBL" id="OQD93681.1"/>
    </source>
</evidence>
<dbReference type="GO" id="GO:0000009">
    <property type="term" value="F:alpha-1,6-mannosyltransferase activity"/>
    <property type="evidence" value="ECO:0007669"/>
    <property type="project" value="InterPro"/>
</dbReference>
<proteinExistence type="inferred from homology"/>
<dbReference type="InterPro" id="IPR029044">
    <property type="entry name" value="Nucleotide-diphossugar_trans"/>
</dbReference>
<name>A0A1V6QWW1_9EURO</name>
<dbReference type="GO" id="GO:0006487">
    <property type="term" value="P:protein N-linked glycosylation"/>
    <property type="evidence" value="ECO:0007669"/>
    <property type="project" value="TreeGrafter"/>
</dbReference>
<reference evidence="3" key="1">
    <citation type="journal article" date="2017" name="Nat. Microbiol.">
        <title>Global analysis of biosynthetic gene clusters reveals vast potential of secondary metabolite production in Penicillium species.</title>
        <authorList>
            <person name="Nielsen J.C."/>
            <person name="Grijseels S."/>
            <person name="Prigent S."/>
            <person name="Ji B."/>
            <person name="Dainat J."/>
            <person name="Nielsen K.F."/>
            <person name="Frisvad J.C."/>
            <person name="Workman M."/>
            <person name="Nielsen J."/>
        </authorList>
    </citation>
    <scope>NUCLEOTIDE SEQUENCE [LARGE SCALE GENOMIC DNA]</scope>
    <source>
        <strain evidence="3">IBT 29525</strain>
    </source>
</reference>
<accession>A0A1V6QWW1</accession>
<sequence>MRNRVFLGSPNRHKYVLVAAILTLFILFKSVPTPTYRLDPRNEKSHGEDRPRYLHQSTFRATPDYEYEINLSNALRTMEIEREMRHDEDVTDTLWQIMLPGASERSDDSIQFEQKNSEWKYKLVQADWADKFVFETLESIPDIARHYKSYPHSVHRGDLLRYLILWYYGGYYADLDVYPARSIKSCPSLRDSLFKDNTVNANVSLVVGIEIDEPFASPQKMRDWHWARRYGFIQYTMYAPQRFSPLLREIIVRVLAHTKKRTDGSHFWSGRYNEMDTMEITGPGVFTDAILNVLSDTLPSTHPLVQQSADADAKFSSLASSIQRVTWAPFHGIQKPVCVEGPEAKAGKLLGGLCVLPVNAWGNGQRHSGSEDFNSQHACINHRFGGTWKPWKQSWQKYLFG</sequence>
<keyword evidence="3" id="KW-1185">Reference proteome</keyword>
<comment type="similarity">
    <text evidence="1">Belongs to the glycosyltransferase 32 family.</text>
</comment>
<dbReference type="Pfam" id="PF04488">
    <property type="entry name" value="Gly_transf_sug"/>
    <property type="match status" value="1"/>
</dbReference>
<dbReference type="InterPro" id="IPR007577">
    <property type="entry name" value="GlycoTrfase_DXD_sugar-bd_CS"/>
</dbReference>
<comment type="caution">
    <text evidence="2">The sequence shown here is derived from an EMBL/GenBank/DDBJ whole genome shotgun (WGS) entry which is preliminary data.</text>
</comment>
<evidence type="ECO:0000256" key="1">
    <source>
        <dbReference type="ARBA" id="ARBA00009003"/>
    </source>
</evidence>
<dbReference type="GO" id="GO:0000136">
    <property type="term" value="C:mannan polymerase complex"/>
    <property type="evidence" value="ECO:0007669"/>
    <property type="project" value="TreeGrafter"/>
</dbReference>
<evidence type="ECO:0008006" key="4">
    <source>
        <dbReference type="Google" id="ProtNLM"/>
    </source>
</evidence>
<dbReference type="PANTHER" id="PTHR31834">
    <property type="entry name" value="INITIATION-SPECIFIC ALPHA-1,6-MANNOSYLTRANSFERASE"/>
    <property type="match status" value="1"/>
</dbReference>
<dbReference type="Gene3D" id="3.90.550.20">
    <property type="match status" value="1"/>
</dbReference>
<gene>
    <name evidence="2" type="ORF">PENSOL_c031G10075</name>
</gene>
<dbReference type="Proteomes" id="UP000191612">
    <property type="component" value="Unassembled WGS sequence"/>
</dbReference>
<dbReference type="STRING" id="60172.A0A1V6QWW1"/>
<dbReference type="AlphaFoldDB" id="A0A1V6QWW1"/>
<dbReference type="PANTHER" id="PTHR31834:SF9">
    <property type="entry name" value="INITIATION-SPECIFIC ALPHA-1,6-MANNOSYLTRANSFERASE"/>
    <property type="match status" value="1"/>
</dbReference>
<dbReference type="EMBL" id="MDYO01000031">
    <property type="protein sequence ID" value="OQD93681.1"/>
    <property type="molecule type" value="Genomic_DNA"/>
</dbReference>
<dbReference type="InterPro" id="IPR039367">
    <property type="entry name" value="Och1-like"/>
</dbReference>
<dbReference type="SUPFAM" id="SSF53448">
    <property type="entry name" value="Nucleotide-diphospho-sugar transferases"/>
    <property type="match status" value="1"/>
</dbReference>
<protein>
    <recommendedName>
        <fullName evidence="4">Alpha 1,4-glycosyltransferase domain-containing protein</fullName>
    </recommendedName>
</protein>
<organism evidence="2 3">
    <name type="scientific">Penicillium solitum</name>
    <dbReference type="NCBI Taxonomy" id="60172"/>
    <lineage>
        <taxon>Eukaryota</taxon>
        <taxon>Fungi</taxon>
        <taxon>Dikarya</taxon>
        <taxon>Ascomycota</taxon>
        <taxon>Pezizomycotina</taxon>
        <taxon>Eurotiomycetes</taxon>
        <taxon>Eurotiomycetidae</taxon>
        <taxon>Eurotiales</taxon>
        <taxon>Aspergillaceae</taxon>
        <taxon>Penicillium</taxon>
    </lineage>
</organism>